<dbReference type="InterPro" id="IPR003959">
    <property type="entry name" value="ATPase_AAA_core"/>
</dbReference>
<dbReference type="SMART" id="SM00382">
    <property type="entry name" value="AAA"/>
    <property type="match status" value="2"/>
</dbReference>
<reference evidence="4 5" key="2">
    <citation type="journal article" date="2013" name="Genome Biol. Evol.">
        <title>Genome sequencing of Giardia lamblia genotypes A2 and B isolates (DH and GS) and comparative analysis with the genomes of genotypes A1 and E (WB and Pig).</title>
        <authorList>
            <person name="Adam R.D."/>
            <person name="Dahlstrom E.W."/>
            <person name="Martens C.A."/>
            <person name="Bruno D.P."/>
            <person name="Barbian K.D."/>
            <person name="Ricklefs S.M."/>
            <person name="Hernandez M.M."/>
            <person name="Narla N.P."/>
            <person name="Patel R.B."/>
            <person name="Porcella S.F."/>
            <person name="Nash T.E."/>
        </authorList>
    </citation>
    <scope>NUCLEOTIDE SEQUENCE [LARGE SCALE GENOMIC DNA]</scope>
    <source>
        <strain evidence="4 5">DH</strain>
    </source>
</reference>
<dbReference type="InterPro" id="IPR050168">
    <property type="entry name" value="AAA_ATPase_domain"/>
</dbReference>
<dbReference type="PANTHER" id="PTHR23077">
    <property type="entry name" value="AAA-FAMILY ATPASE"/>
    <property type="match status" value="1"/>
</dbReference>
<dbReference type="VEuPathDB" id="GiardiaDB:GL50803_0013777"/>
<keyword evidence="1" id="KW-0547">Nucleotide-binding</keyword>
<evidence type="ECO:0000256" key="2">
    <source>
        <dbReference type="ARBA" id="ARBA00022840"/>
    </source>
</evidence>
<dbReference type="GO" id="GO:0005737">
    <property type="term" value="C:cytoplasm"/>
    <property type="evidence" value="ECO:0007669"/>
    <property type="project" value="TreeGrafter"/>
</dbReference>
<dbReference type="InterPro" id="IPR003593">
    <property type="entry name" value="AAA+_ATPase"/>
</dbReference>
<comment type="caution">
    <text evidence="4">The sequence shown here is derived from an EMBL/GenBank/DDBJ whole genome shotgun (WGS) entry which is preliminary data.</text>
</comment>
<evidence type="ECO:0000259" key="3">
    <source>
        <dbReference type="SMART" id="SM00382"/>
    </source>
</evidence>
<dbReference type="Pfam" id="PF00004">
    <property type="entry name" value="AAA"/>
    <property type="match status" value="2"/>
</dbReference>
<evidence type="ECO:0000256" key="1">
    <source>
        <dbReference type="ARBA" id="ARBA00022741"/>
    </source>
</evidence>
<sequence length="718" mass="78329">MMNPEILEVLGGSKGKRSSLPGLRRGKAVGAATSVPVWPIVFVSPQFIDQAPSTICRLNFYAKKDLPQRYDHVVELRGAPIASGTYDVPETSPYLEDFSSATRIDVAEYLSLGSVCPLDEVTVTGLGGCSGMRNRLIARLHQLLNGAIITPRTRFIIRIAGHTYHIAFTFPSGVGVEDVCLYAITSTTTLFTDALSIQRHTIGPQGAELDAATSYFRTAPPKVHEVFALIRARLSNPRSLGIVSALLYGLPGNGKSMFANAAVSRLNHLAIRTNLVTLDLATAVEYLDTHVLSSQLDRPSCPAVLLFIDEIDSEQAEHAFTNFHTRIKLLREGPYRIFILAATNRLASLPLSVVTCSFSLSVEFRAPEYAQRLELLRSNYLSIADMLKKQRGLETVEDNADPPPCLDTGPTSIEVLAERFEGLSYADIAFIFVQLHHHILSDKATNLSVSEIQDKLIQLAGAARPSSLLSFDIVQIHEAQIGGLDDELDAIRKMMSSPFTNSLLIYGEPGCGKSQIGRYLSSVLHYPLLSIASTQLIGSYVGETEKAIERVFRIARASQPVIIFWDEIDAVFPTNSSYKYMDRAITTFSSCIDDIVGTKVFLIAATNKPASIHSDALSRFSHKFEITRPATRDQALSILTACLGGLPLTSELRETLPLHAEKMVGFTGAEIAAVVNLTSLNAIARCVDAQQRHFDDPAEAEALSAADFLAALNIKAVH</sequence>
<feature type="domain" description="AAA+ ATPase" evidence="3">
    <location>
        <begin position="499"/>
        <end position="630"/>
    </location>
</feature>
<organism evidence="4 5">
    <name type="scientific">Giardia intestinalis</name>
    <name type="common">Giardia lamblia</name>
    <dbReference type="NCBI Taxonomy" id="5741"/>
    <lineage>
        <taxon>Eukaryota</taxon>
        <taxon>Metamonada</taxon>
        <taxon>Diplomonadida</taxon>
        <taxon>Hexamitidae</taxon>
        <taxon>Giardiinae</taxon>
        <taxon>Giardia</taxon>
    </lineage>
</organism>
<dbReference type="GO" id="GO:0016887">
    <property type="term" value="F:ATP hydrolysis activity"/>
    <property type="evidence" value="ECO:0007669"/>
    <property type="project" value="InterPro"/>
</dbReference>
<dbReference type="VEuPathDB" id="GiardiaDB:GL50581_3663"/>
<dbReference type="SUPFAM" id="SSF52540">
    <property type="entry name" value="P-loop containing nucleoside triphosphate hydrolases"/>
    <property type="match status" value="2"/>
</dbReference>
<dbReference type="Gene3D" id="3.40.50.300">
    <property type="entry name" value="P-loop containing nucleotide triphosphate hydrolases"/>
    <property type="match status" value="2"/>
</dbReference>
<gene>
    <name evidence="4" type="ORF">DHA2_150030</name>
</gene>
<feature type="domain" description="AAA+ ATPase" evidence="3">
    <location>
        <begin position="241"/>
        <end position="368"/>
    </location>
</feature>
<dbReference type="Proteomes" id="UP000018320">
    <property type="component" value="Unassembled WGS sequence"/>
</dbReference>
<evidence type="ECO:0000313" key="5">
    <source>
        <dbReference type="Proteomes" id="UP000018320"/>
    </source>
</evidence>
<protein>
    <submittedName>
        <fullName evidence="4">AAA family ATPase</fullName>
    </submittedName>
</protein>
<keyword evidence="2" id="KW-0067">ATP-binding</keyword>
<dbReference type="GO" id="GO:0005524">
    <property type="term" value="F:ATP binding"/>
    <property type="evidence" value="ECO:0007669"/>
    <property type="project" value="UniProtKB-KW"/>
</dbReference>
<dbReference type="PANTHER" id="PTHR23077:SF27">
    <property type="entry name" value="ATPASE FAMILY GENE 2 PROTEIN HOMOLOG A"/>
    <property type="match status" value="1"/>
</dbReference>
<reference evidence="5" key="1">
    <citation type="submission" date="2012-02" db="EMBL/GenBank/DDBJ databases">
        <title>Genome sequencing of Giardia lamblia Genotypes A2 and B isolates (DH and GS) and comparative analysis with the genomes of Genotypes A1 and E (WB and Pig).</title>
        <authorList>
            <person name="Adam R."/>
            <person name="Dahlstrom E."/>
            <person name="Martens C."/>
            <person name="Bruno D."/>
            <person name="Barbian K."/>
            <person name="Porcella S.F."/>
            <person name="Nash T."/>
        </authorList>
    </citation>
    <scope>NUCLEOTIDE SEQUENCE</scope>
    <source>
        <strain evidence="5">DH</strain>
    </source>
</reference>
<dbReference type="Gene3D" id="1.10.8.60">
    <property type="match status" value="1"/>
</dbReference>
<dbReference type="AlphaFoldDB" id="V6TJ90"/>
<dbReference type="VEuPathDB" id="GiardiaDB:DHA2_150030"/>
<proteinExistence type="predicted"/>
<dbReference type="EMBL" id="AHGT01000010">
    <property type="protein sequence ID" value="ESU38704.1"/>
    <property type="molecule type" value="Genomic_DNA"/>
</dbReference>
<dbReference type="InterPro" id="IPR027417">
    <property type="entry name" value="P-loop_NTPase"/>
</dbReference>
<evidence type="ECO:0000313" key="4">
    <source>
        <dbReference type="EMBL" id="ESU38704.1"/>
    </source>
</evidence>
<dbReference type="VEuPathDB" id="GiardiaDB:QR46_2176"/>
<name>V6TJ90_GIAIN</name>
<accession>V6TJ90</accession>